<dbReference type="SUPFAM" id="SSF63380">
    <property type="entry name" value="Riboflavin synthase domain-like"/>
    <property type="match status" value="1"/>
</dbReference>
<protein>
    <submittedName>
        <fullName evidence="13">Hybrid-cluster NAD(P)-dependent oxidoreductase</fullName>
    </submittedName>
</protein>
<dbReference type="InterPro" id="IPR039261">
    <property type="entry name" value="FNR_nucleotide-bd"/>
</dbReference>
<evidence type="ECO:0000256" key="10">
    <source>
        <dbReference type="ARBA" id="ARBA00061434"/>
    </source>
</evidence>
<dbReference type="PRINTS" id="PR00371">
    <property type="entry name" value="FPNCR"/>
</dbReference>
<evidence type="ECO:0000256" key="6">
    <source>
        <dbReference type="ARBA" id="ARBA00023002"/>
    </source>
</evidence>
<evidence type="ECO:0000256" key="5">
    <source>
        <dbReference type="ARBA" id="ARBA00022827"/>
    </source>
</evidence>
<name>A0A9D7I8F8_9RHOO</name>
<dbReference type="InterPro" id="IPR017927">
    <property type="entry name" value="FAD-bd_FR_type"/>
</dbReference>
<organism evidence="13 14">
    <name type="scientific">Candidatus Propionivibrio dominans</name>
    <dbReference type="NCBI Taxonomy" id="2954373"/>
    <lineage>
        <taxon>Bacteria</taxon>
        <taxon>Pseudomonadati</taxon>
        <taxon>Pseudomonadota</taxon>
        <taxon>Betaproteobacteria</taxon>
        <taxon>Rhodocyclales</taxon>
        <taxon>Rhodocyclaceae</taxon>
        <taxon>Propionivibrio</taxon>
    </lineage>
</organism>
<dbReference type="PRINTS" id="PR00410">
    <property type="entry name" value="PHEHYDRXLASE"/>
</dbReference>
<evidence type="ECO:0000256" key="8">
    <source>
        <dbReference type="ARBA" id="ARBA00023014"/>
    </source>
</evidence>
<dbReference type="Proteomes" id="UP000886602">
    <property type="component" value="Unassembled WGS sequence"/>
</dbReference>
<keyword evidence="3" id="KW-0001">2Fe-2S</keyword>
<evidence type="ECO:0000256" key="9">
    <source>
        <dbReference type="ARBA" id="ARBA00034078"/>
    </source>
</evidence>
<comment type="caution">
    <text evidence="13">The sequence shown here is derived from an EMBL/GenBank/DDBJ whole genome shotgun (WGS) entry which is preliminary data.</text>
</comment>
<dbReference type="InterPro" id="IPR006058">
    <property type="entry name" value="2Fe2S_fd_BS"/>
</dbReference>
<dbReference type="InterPro" id="IPR001433">
    <property type="entry name" value="OxRdtase_FAD/NAD-bd"/>
</dbReference>
<dbReference type="InterPro" id="IPR008333">
    <property type="entry name" value="Cbr1-like_FAD-bd_dom"/>
</dbReference>
<dbReference type="InterPro" id="IPR001709">
    <property type="entry name" value="Flavoprot_Pyr_Nucl_cyt_Rdtase"/>
</dbReference>
<dbReference type="CDD" id="cd00207">
    <property type="entry name" value="fer2"/>
    <property type="match status" value="1"/>
</dbReference>
<feature type="domain" description="2Fe-2S ferredoxin-type" evidence="11">
    <location>
        <begin position="487"/>
        <end position="574"/>
    </location>
</feature>
<feature type="domain" description="FAD-binding FR-type" evidence="12">
    <location>
        <begin position="202"/>
        <end position="305"/>
    </location>
</feature>
<dbReference type="EMBL" id="JADJNC010000011">
    <property type="protein sequence ID" value="MBK7423078.1"/>
    <property type="molecule type" value="Genomic_DNA"/>
</dbReference>
<comment type="similarity">
    <text evidence="10">In the N-terminal section; belongs to the FAD-binding oxidoreductase type 6 family.</text>
</comment>
<evidence type="ECO:0000256" key="1">
    <source>
        <dbReference type="ARBA" id="ARBA00001974"/>
    </source>
</evidence>
<dbReference type="SUPFAM" id="SSF52343">
    <property type="entry name" value="Ferredoxin reductase-like, C-terminal NADP-linked domain"/>
    <property type="match status" value="1"/>
</dbReference>
<evidence type="ECO:0000313" key="14">
    <source>
        <dbReference type="Proteomes" id="UP000886602"/>
    </source>
</evidence>
<keyword evidence="8" id="KW-0411">Iron-sulfur</keyword>
<dbReference type="SUPFAM" id="SSF54292">
    <property type="entry name" value="2Fe-2S ferredoxin-like"/>
    <property type="match status" value="1"/>
</dbReference>
<reference evidence="13" key="1">
    <citation type="submission" date="2020-10" db="EMBL/GenBank/DDBJ databases">
        <title>Connecting structure to function with the recovery of over 1000 high-quality activated sludge metagenome-assembled genomes encoding full-length rRNA genes using long-read sequencing.</title>
        <authorList>
            <person name="Singleton C.M."/>
            <person name="Petriglieri F."/>
            <person name="Kristensen J.M."/>
            <person name="Kirkegaard R.H."/>
            <person name="Michaelsen T.Y."/>
            <person name="Andersen M.H."/>
            <person name="Karst S.M."/>
            <person name="Dueholm M.S."/>
            <person name="Nielsen P.H."/>
            <person name="Albertsen M."/>
        </authorList>
    </citation>
    <scope>NUCLEOTIDE SEQUENCE</scope>
    <source>
        <strain evidence="13">EsbW_18-Q3-R4-48_MAXAC.044</strain>
    </source>
</reference>
<dbReference type="InterPro" id="IPR050415">
    <property type="entry name" value="MRET"/>
</dbReference>
<keyword evidence="5" id="KW-0274">FAD</keyword>
<accession>A0A9D7I8F8</accession>
<dbReference type="InterPro" id="IPR017938">
    <property type="entry name" value="Riboflavin_synthase-like_b-brl"/>
</dbReference>
<dbReference type="Gene3D" id="3.40.50.80">
    <property type="entry name" value="Nucleotide-binding domain of ferredoxin-NADP reductase (FNR) module"/>
    <property type="match status" value="1"/>
</dbReference>
<dbReference type="PROSITE" id="PS00197">
    <property type="entry name" value="2FE2S_FER_1"/>
    <property type="match status" value="1"/>
</dbReference>
<dbReference type="CDD" id="cd06215">
    <property type="entry name" value="FNR_iron_sulfur_binding_1"/>
    <property type="match status" value="1"/>
</dbReference>
<keyword evidence="7" id="KW-0408">Iron</keyword>
<comment type="cofactor">
    <cofactor evidence="9">
        <name>[2Fe-2S] cluster</name>
        <dbReference type="ChEBI" id="CHEBI:190135"/>
    </cofactor>
</comment>
<dbReference type="PANTHER" id="PTHR47354:SF6">
    <property type="entry name" value="NADH OXIDOREDUCTASE HCR"/>
    <property type="match status" value="1"/>
</dbReference>
<dbReference type="Pfam" id="PF00970">
    <property type="entry name" value="FAD_binding_6"/>
    <property type="match status" value="1"/>
</dbReference>
<dbReference type="Pfam" id="PF00175">
    <property type="entry name" value="NAD_binding_1"/>
    <property type="match status" value="1"/>
</dbReference>
<evidence type="ECO:0000256" key="3">
    <source>
        <dbReference type="ARBA" id="ARBA00022714"/>
    </source>
</evidence>
<gene>
    <name evidence="13" type="ORF">IPJ48_08270</name>
</gene>
<proteinExistence type="inferred from homology"/>
<dbReference type="Pfam" id="PF00111">
    <property type="entry name" value="Fer2"/>
    <property type="match status" value="1"/>
</dbReference>
<dbReference type="InterPro" id="IPR001041">
    <property type="entry name" value="2Fe-2S_ferredoxin-type"/>
</dbReference>
<dbReference type="AlphaFoldDB" id="A0A9D7I8F8"/>
<evidence type="ECO:0000256" key="4">
    <source>
        <dbReference type="ARBA" id="ARBA00022723"/>
    </source>
</evidence>
<evidence type="ECO:0000313" key="13">
    <source>
        <dbReference type="EMBL" id="MBK7423078.1"/>
    </source>
</evidence>
<evidence type="ECO:0000256" key="2">
    <source>
        <dbReference type="ARBA" id="ARBA00022630"/>
    </source>
</evidence>
<dbReference type="GO" id="GO:0046872">
    <property type="term" value="F:metal ion binding"/>
    <property type="evidence" value="ECO:0007669"/>
    <property type="project" value="UniProtKB-KW"/>
</dbReference>
<keyword evidence="4" id="KW-0479">Metal-binding</keyword>
<sequence length="574" mass="62143">MPNQTANSTSPAENTANLLFSLFVFIADADEGLSAREVQRLNQMLDDTGWCTGNFMQGGLENLRERYADLWKDYQKKTILRDLPTLAEKLGTVLGQPTAPPAGEVVTALREFLDHLSRNTSPTLVRLGLVALSPAKQKARQDVDSLLAQPLADRLVQAATVMPSLVNEAGQILPSQAEACGADLSIWPAATLAYSPDLTWKRGRTAVRCVAVIPETHDVKTFVFQAIKPVLFAYKPGQFATLELPIEGKTIRRSYTISSSPSRPHTLSITVKRVPGGLVSNWLHDNMQAGFEFNLSGPNGDFTCFDAPAQKLLLIAAGSGITPVMSMLRWIVDTSSSANIVFLNNIRTPADVIFGREFEYLGMRMGANLKMGIIPGSVEPGQSWNGPVAHFSEHLVRLWAPDFIEREVFVCGPPGYMDCVRSTLERIGYPMHHYHQESFGAPPAQRAAHSASSAPAAVAAKPEVAPLAPPAAPVVSTLPAAPATTPEKVEIVFSRSSKTIYASTGDFILDLADEHDIKLESSCRAGNCGTCKIRKTEGDVEMDGQQALSETDILEGYVLACIGRACSKRVVLEA</sequence>
<evidence type="ECO:0000259" key="11">
    <source>
        <dbReference type="PROSITE" id="PS51085"/>
    </source>
</evidence>
<dbReference type="Gene3D" id="2.40.30.10">
    <property type="entry name" value="Translation factors"/>
    <property type="match status" value="1"/>
</dbReference>
<keyword evidence="6" id="KW-0560">Oxidoreductase</keyword>
<dbReference type="Gene3D" id="3.10.20.30">
    <property type="match status" value="1"/>
</dbReference>
<dbReference type="InterPro" id="IPR012675">
    <property type="entry name" value="Beta-grasp_dom_sf"/>
</dbReference>
<dbReference type="GO" id="GO:0016491">
    <property type="term" value="F:oxidoreductase activity"/>
    <property type="evidence" value="ECO:0007669"/>
    <property type="project" value="UniProtKB-KW"/>
</dbReference>
<keyword evidence="2" id="KW-0285">Flavoprotein</keyword>
<dbReference type="PROSITE" id="PS51085">
    <property type="entry name" value="2FE2S_FER_2"/>
    <property type="match status" value="1"/>
</dbReference>
<dbReference type="InterPro" id="IPR036010">
    <property type="entry name" value="2Fe-2S_ferredoxin-like_sf"/>
</dbReference>
<dbReference type="PANTHER" id="PTHR47354">
    <property type="entry name" value="NADH OXIDOREDUCTASE HCR"/>
    <property type="match status" value="1"/>
</dbReference>
<dbReference type="PROSITE" id="PS51384">
    <property type="entry name" value="FAD_FR"/>
    <property type="match status" value="1"/>
</dbReference>
<comment type="cofactor">
    <cofactor evidence="1">
        <name>FAD</name>
        <dbReference type="ChEBI" id="CHEBI:57692"/>
    </cofactor>
</comment>
<dbReference type="GO" id="GO:0051537">
    <property type="term" value="F:2 iron, 2 sulfur cluster binding"/>
    <property type="evidence" value="ECO:0007669"/>
    <property type="project" value="UniProtKB-KW"/>
</dbReference>
<evidence type="ECO:0000259" key="12">
    <source>
        <dbReference type="PROSITE" id="PS51384"/>
    </source>
</evidence>
<evidence type="ECO:0000256" key="7">
    <source>
        <dbReference type="ARBA" id="ARBA00023004"/>
    </source>
</evidence>